<dbReference type="RefSeq" id="WP_097798052.1">
    <property type="nucleotide sequence ID" value="NZ_CP025570.1"/>
</dbReference>
<proteinExistence type="predicted"/>
<evidence type="ECO:0000313" key="2">
    <source>
        <dbReference type="Proteomes" id="UP000285875"/>
    </source>
</evidence>
<organism evidence="1 2">
    <name type="scientific">Acidipropionibacterium jensenii</name>
    <dbReference type="NCBI Taxonomy" id="1749"/>
    <lineage>
        <taxon>Bacteria</taxon>
        <taxon>Bacillati</taxon>
        <taxon>Actinomycetota</taxon>
        <taxon>Actinomycetes</taxon>
        <taxon>Propionibacteriales</taxon>
        <taxon>Propionibacteriaceae</taxon>
        <taxon>Acidipropionibacterium</taxon>
    </lineage>
</organism>
<name>A0A3Q9UIL5_9ACTN</name>
<dbReference type="AlphaFoldDB" id="A0A3Q9UIL5"/>
<evidence type="ECO:0000313" key="1">
    <source>
        <dbReference type="EMBL" id="AZZ38426.1"/>
    </source>
</evidence>
<accession>A0A3Q9UIL5</accession>
<protein>
    <submittedName>
        <fullName evidence="1">Uncharacterized protein</fullName>
    </submittedName>
</protein>
<sequence length="84" mass="9568">MMQEWERQLFGDHRDPREELSTIFGVDIPASGDVQPEALEWAWGVVDVSVMSQVEAIKVLREAEPRLGLRSARYLVQRVFAATP</sequence>
<gene>
    <name evidence="1" type="ORF">C0Z10_00160</name>
</gene>
<dbReference type="KEGG" id="aji:C0Z10_00160"/>
<dbReference type="Proteomes" id="UP000285875">
    <property type="component" value="Chromosome"/>
</dbReference>
<reference evidence="2" key="1">
    <citation type="submission" date="2017-12" db="EMBL/GenBank/DDBJ databases">
        <title>Whole genome sequencing of Acidipropionibacterium jensenii strains JS279 and JS280.</title>
        <authorList>
            <person name="Deptula P."/>
            <person name="Laine P."/>
            <person name="Smolander O.-P."/>
            <person name="Paulin L."/>
            <person name="Auvinen P."/>
            <person name="Varmanen P."/>
        </authorList>
    </citation>
    <scope>NUCLEOTIDE SEQUENCE [LARGE SCALE GENOMIC DNA]</scope>
    <source>
        <strain evidence="2">JS280</strain>
    </source>
</reference>
<dbReference type="EMBL" id="CP025570">
    <property type="protein sequence ID" value="AZZ38426.1"/>
    <property type="molecule type" value="Genomic_DNA"/>
</dbReference>